<dbReference type="PANTHER" id="PTHR21600:SF44">
    <property type="entry name" value="RIBOSOMAL LARGE SUBUNIT PSEUDOURIDINE SYNTHASE D"/>
    <property type="match status" value="1"/>
</dbReference>
<dbReference type="EMBL" id="VULT01000010">
    <property type="protein sequence ID" value="MSS17624.1"/>
    <property type="molecule type" value="Genomic_DNA"/>
</dbReference>
<dbReference type="GO" id="GO:0009982">
    <property type="term" value="F:pseudouridine synthase activity"/>
    <property type="evidence" value="ECO:0007669"/>
    <property type="project" value="InterPro"/>
</dbReference>
<evidence type="ECO:0000256" key="4">
    <source>
        <dbReference type="RuleBase" id="RU362028"/>
    </source>
</evidence>
<keyword evidence="4" id="KW-0413">Isomerase</keyword>
<keyword evidence="3" id="KW-0694">RNA-binding</keyword>
<dbReference type="GO" id="GO:0000455">
    <property type="term" value="P:enzyme-directed rRNA pseudouridine synthesis"/>
    <property type="evidence" value="ECO:0007669"/>
    <property type="project" value="TreeGrafter"/>
</dbReference>
<feature type="active site" evidence="2">
    <location>
        <position position="148"/>
    </location>
</feature>
<comment type="function">
    <text evidence="4">Responsible for synthesis of pseudouridine from uracil.</text>
</comment>
<evidence type="ECO:0000256" key="1">
    <source>
        <dbReference type="ARBA" id="ARBA00010876"/>
    </source>
</evidence>
<dbReference type="EC" id="5.4.99.-" evidence="4"/>
<dbReference type="PANTHER" id="PTHR21600">
    <property type="entry name" value="MITOCHONDRIAL RNA PSEUDOURIDINE SYNTHASE"/>
    <property type="match status" value="1"/>
</dbReference>
<proteinExistence type="inferred from homology"/>
<dbReference type="InterPro" id="IPR006145">
    <property type="entry name" value="PsdUridine_synth_RsuA/RluA"/>
</dbReference>
<dbReference type="InterPro" id="IPR006225">
    <property type="entry name" value="PsdUridine_synth_RluC/D"/>
</dbReference>
<organism evidence="6 7">
    <name type="scientific">Sodaliphilus pleomorphus</name>
    <dbReference type="NCBI Taxonomy" id="2606626"/>
    <lineage>
        <taxon>Bacteria</taxon>
        <taxon>Pseudomonadati</taxon>
        <taxon>Bacteroidota</taxon>
        <taxon>Bacteroidia</taxon>
        <taxon>Bacteroidales</taxon>
        <taxon>Muribaculaceae</taxon>
        <taxon>Sodaliphilus</taxon>
    </lineage>
</organism>
<dbReference type="PROSITE" id="PS50889">
    <property type="entry name" value="S4"/>
    <property type="match status" value="1"/>
</dbReference>
<gene>
    <name evidence="6" type="ORF">FYJ29_07625</name>
</gene>
<dbReference type="CDD" id="cd00165">
    <property type="entry name" value="S4"/>
    <property type="match status" value="1"/>
</dbReference>
<feature type="domain" description="Pseudouridine synthase RsuA/RluA-like" evidence="5">
    <location>
        <begin position="102"/>
        <end position="252"/>
    </location>
</feature>
<name>A0A6L5XET4_9BACT</name>
<dbReference type="Pfam" id="PF00849">
    <property type="entry name" value="PseudoU_synth_2"/>
    <property type="match status" value="1"/>
</dbReference>
<dbReference type="InterPro" id="IPR020103">
    <property type="entry name" value="PsdUridine_synth_cat_dom_sf"/>
</dbReference>
<dbReference type="RefSeq" id="WP_154328539.1">
    <property type="nucleotide sequence ID" value="NZ_CP045696.1"/>
</dbReference>
<dbReference type="Gene3D" id="3.30.2350.10">
    <property type="entry name" value="Pseudouridine synthase"/>
    <property type="match status" value="1"/>
</dbReference>
<comment type="similarity">
    <text evidence="1 4">Belongs to the pseudouridine synthase RluA family.</text>
</comment>
<dbReference type="NCBIfam" id="TIGR00005">
    <property type="entry name" value="rluA_subfam"/>
    <property type="match status" value="1"/>
</dbReference>
<dbReference type="GO" id="GO:0140098">
    <property type="term" value="F:catalytic activity, acting on RNA"/>
    <property type="evidence" value="ECO:0007669"/>
    <property type="project" value="UniProtKB-ARBA"/>
</dbReference>
<dbReference type="SUPFAM" id="SSF55174">
    <property type="entry name" value="Alpha-L RNA-binding motif"/>
    <property type="match status" value="1"/>
</dbReference>
<sequence>MYRNRQHKGGVPRVDTKFTQFLSRENMGLLDFVMKKLDGISRNKAKAILSGGGVMVDHQVQTRHDFQVVPDMLVEISKHPGPETRTRFDFGKYFNIVYEDDDVIVVDKADEVLSMGVGRNSLNMKDLLDRYFIETHQRCHAHVVHRLDTRTSGLMVYAKSVEAQQLMTADWHKTVIDRRYVAVVEGPMEKDHGHIESWLKDTPSLKIVSSRTNNGGKWASTDWRLIEQNDAFALIELHLHTGRKNQIRVHMQVLHHPIVGDYKYGSTTDHARRLCLHAFRLAFYQPRTHEPLSFETPFPSYFLSFFRH</sequence>
<comment type="catalytic activity">
    <reaction evidence="4">
        <text>a uridine in RNA = a pseudouridine in RNA</text>
        <dbReference type="Rhea" id="RHEA:48348"/>
        <dbReference type="Rhea" id="RHEA-COMP:12068"/>
        <dbReference type="Rhea" id="RHEA-COMP:12069"/>
        <dbReference type="ChEBI" id="CHEBI:65314"/>
        <dbReference type="ChEBI" id="CHEBI:65315"/>
    </reaction>
</comment>
<dbReference type="CDD" id="cd02869">
    <property type="entry name" value="PseudoU_synth_RluA_like"/>
    <property type="match status" value="1"/>
</dbReference>
<dbReference type="Proteomes" id="UP000483362">
    <property type="component" value="Unassembled WGS sequence"/>
</dbReference>
<comment type="caution">
    <text evidence="6">The sequence shown here is derived from an EMBL/GenBank/DDBJ whole genome shotgun (WGS) entry which is preliminary data.</text>
</comment>
<evidence type="ECO:0000259" key="5">
    <source>
        <dbReference type="Pfam" id="PF00849"/>
    </source>
</evidence>
<evidence type="ECO:0000313" key="6">
    <source>
        <dbReference type="EMBL" id="MSS17624.1"/>
    </source>
</evidence>
<dbReference type="InterPro" id="IPR050188">
    <property type="entry name" value="RluA_PseudoU_synthase"/>
</dbReference>
<dbReference type="GO" id="GO:0003723">
    <property type="term" value="F:RNA binding"/>
    <property type="evidence" value="ECO:0007669"/>
    <property type="project" value="UniProtKB-KW"/>
</dbReference>
<protein>
    <recommendedName>
        <fullName evidence="4">Pseudouridine synthase</fullName>
        <ecNumber evidence="4">5.4.99.-</ecNumber>
    </recommendedName>
</protein>
<evidence type="ECO:0000256" key="2">
    <source>
        <dbReference type="PIRSR" id="PIRSR606225-1"/>
    </source>
</evidence>
<evidence type="ECO:0000313" key="7">
    <source>
        <dbReference type="Proteomes" id="UP000483362"/>
    </source>
</evidence>
<accession>A0A6L5XET4</accession>
<reference evidence="6 7" key="1">
    <citation type="submission" date="2019-08" db="EMBL/GenBank/DDBJ databases">
        <title>In-depth cultivation of the pig gut microbiome towards novel bacterial diversity and tailored functional studies.</title>
        <authorList>
            <person name="Wylensek D."/>
            <person name="Hitch T.C.A."/>
            <person name="Clavel T."/>
        </authorList>
    </citation>
    <scope>NUCLEOTIDE SEQUENCE [LARGE SCALE GENOMIC DNA]</scope>
    <source>
        <strain evidence="6 7">Oil-RF-744-WCA-WT-10</strain>
    </source>
</reference>
<keyword evidence="7" id="KW-1185">Reference proteome</keyword>
<dbReference type="SUPFAM" id="SSF55120">
    <property type="entry name" value="Pseudouridine synthase"/>
    <property type="match status" value="1"/>
</dbReference>
<evidence type="ECO:0000256" key="3">
    <source>
        <dbReference type="PROSITE-ProRule" id="PRU00182"/>
    </source>
</evidence>
<dbReference type="AlphaFoldDB" id="A0A6L5XET4"/>